<protein>
    <recommendedName>
        <fullName evidence="2">LapA adhesin domain-containing protein</fullName>
    </recommendedName>
</protein>
<dbReference type="KEGG" id="adz:ADFLV_1850"/>
<accession>A0AAE7BG16</accession>
<dbReference type="Pfam" id="PF20579">
    <property type="entry name" value="LapA"/>
    <property type="match status" value="5"/>
</dbReference>
<evidence type="ECO:0000256" key="1">
    <source>
        <dbReference type="SAM" id="MobiDB-lite"/>
    </source>
</evidence>
<evidence type="ECO:0000313" key="3">
    <source>
        <dbReference type="EMBL" id="QKF77288.1"/>
    </source>
</evidence>
<reference evidence="4 5" key="1">
    <citation type="submission" date="2020-05" db="EMBL/GenBank/DDBJ databases">
        <title>Complete genome sequencing of Campylobacter and Arcobacter type strains.</title>
        <authorList>
            <person name="Miller W.G."/>
            <person name="Yee E."/>
        </authorList>
    </citation>
    <scope>NUCLEOTIDE SEQUENCE [LARGE SCALE GENOMIC DNA]</scope>
    <source>
        <strain evidence="4 5">LMG 25694</strain>
    </source>
</reference>
<dbReference type="Proteomes" id="UP000503313">
    <property type="component" value="Chromosome"/>
</dbReference>
<gene>
    <name evidence="3" type="ORF">ADFLV_1256</name>
    <name evidence="4" type="ORF">ADFLV_1850</name>
</gene>
<feature type="domain" description="LapA adhesin" evidence="2">
    <location>
        <begin position="422"/>
        <end position="511"/>
    </location>
</feature>
<dbReference type="InterPro" id="IPR046779">
    <property type="entry name" value="LapA_adhesin_dom"/>
</dbReference>
<feature type="domain" description="LapA adhesin" evidence="2">
    <location>
        <begin position="224"/>
        <end position="311"/>
    </location>
</feature>
<sequence length="1198" mass="131757">MATIAGSVKSLSSGIFHAKDENGNIRVLQEGDTIYENDTVYGDNGNSSSSKIEILLSGNDVIVLSEGQKQLIDSSLIETAFGTEELFFTREGLDLKADEHNSNADVDITNEATAEGQETVEDKDKKEDEFLERDAAETNVVSNLRTQSFTPIEVFKKDVETKKIVTNTDNLESNEEQILEPEPVPTPEPEPVPTPEPEPVPTPEPEPVPTPEPEPVPTPEPYVTKIVLSAPHEVIEGDEIIVTATVDKAPKTDLYVLLDNEQLITIKAGELSGSVTTTLYTDDRYIQGDRTYDISISNAEGGGYEKLDTSSKLDIIVKDDADVTKIVLSAPHEVIEGDEIIVTATVDKAPKTDLYVLLDNEQLITIKAGELSGSVTTTLYTDDRYIQGDRTYDISISNAEGGGYEKLDTSSKLDIIVKDDADVTKIVLSAPHEVIEGDEIIVTATVDKAPKTDLYVLLDNEQLITIKAGELSGSVTTTLYTDDRYIQGDRTYDISISNAEGGGYEKLDTSSKLDIIVKDDADVTKIVLSAPHEVIEGDEIIVTATVDKAPKTDLYVLLDNEQLITIKAGELSGSVTTTLYTDDRYIQGDRTYDISISNAEGGGYEKLDTSSKLDIIVKDDADVTKIVLSAPHEVIEGDEIIVTATVDKAPKTDLYVLLDNEQLITIKAGELSGSVTTTLYTDDRYIQGDRTYDISISNAEGGGYEKLDTSSKLDIIVKDDADVTTVSINKIEVPEEITIYRANSTTENTGKSNLVYLENRTDNLLLQGYIKDDELYQIEMKDFYIKNNAWGKDEQGSFLEFVLTIPEPITNDLIFLANNLLKPKNSFEENSNNTEFITIKAGETTGIGKYYITEFKDLPYTDEPREYGTGAIFAEDASSSNYSSFFSIGGNDFKLNINGDSTIDTTTIDIAEVIDNIDGTMTLKIELSNPPIENGRIGGSGSVSFFVNGEHYRIPFEHGVQEYYLTIEKKFDTNGSIKITHFNADAYFEDISIPDKMGDSSVAVIIKQGYDTYEIETSNPPDGNKYNFVNTFPIATIEKTSIDYSNNVTKEIYEVNLDKNGKGTLVINTDSTQKSTNLKILEIGGNFEKVDFVNNDINLSNLENIITDNNINLRNEKIDNVNITLEDVLKLAPQKELTINCDNFDNLNFKNTISNGTENNWSKATGSGIDSGYDIYTNSGDLSIQVKVEQPISDGITN</sequence>
<feature type="domain" description="LapA adhesin" evidence="2">
    <location>
        <begin position="322"/>
        <end position="411"/>
    </location>
</feature>
<feature type="domain" description="LapA adhesin" evidence="2">
    <location>
        <begin position="622"/>
        <end position="711"/>
    </location>
</feature>
<proteinExistence type="predicted"/>
<dbReference type="EMBL" id="CP053835">
    <property type="protein sequence ID" value="QKF77288.1"/>
    <property type="molecule type" value="Genomic_DNA"/>
</dbReference>
<feature type="compositionally biased region" description="Pro residues" evidence="1">
    <location>
        <begin position="182"/>
        <end position="217"/>
    </location>
</feature>
<organism evidence="4 5">
    <name type="scientific">Arcobacter defluvii</name>
    <dbReference type="NCBI Taxonomy" id="873191"/>
    <lineage>
        <taxon>Bacteria</taxon>
        <taxon>Pseudomonadati</taxon>
        <taxon>Campylobacterota</taxon>
        <taxon>Epsilonproteobacteria</taxon>
        <taxon>Campylobacterales</taxon>
        <taxon>Arcobacteraceae</taxon>
        <taxon>Arcobacter</taxon>
    </lineage>
</organism>
<evidence type="ECO:0000259" key="2">
    <source>
        <dbReference type="Pfam" id="PF20579"/>
    </source>
</evidence>
<feature type="region of interest" description="Disordered" evidence="1">
    <location>
        <begin position="166"/>
        <end position="217"/>
    </location>
</feature>
<dbReference type="EMBL" id="CP053835">
    <property type="protein sequence ID" value="QKF77868.1"/>
    <property type="molecule type" value="Genomic_DNA"/>
</dbReference>
<keyword evidence="5" id="KW-1185">Reference proteome</keyword>
<evidence type="ECO:0000313" key="5">
    <source>
        <dbReference type="Proteomes" id="UP000503313"/>
    </source>
</evidence>
<feature type="domain" description="LapA adhesin" evidence="2">
    <location>
        <begin position="522"/>
        <end position="611"/>
    </location>
</feature>
<dbReference type="KEGG" id="adz:ADFLV_1256"/>
<dbReference type="AlphaFoldDB" id="A0AAE7BG16"/>
<name>A0AAE7BG16_9BACT</name>
<dbReference type="RefSeq" id="WP_216833237.1">
    <property type="nucleotide sequence ID" value="NZ_CP053835.1"/>
</dbReference>
<evidence type="ECO:0000313" key="4">
    <source>
        <dbReference type="EMBL" id="QKF77868.1"/>
    </source>
</evidence>